<evidence type="ECO:0000313" key="2">
    <source>
        <dbReference type="Proteomes" id="UP000724584"/>
    </source>
</evidence>
<sequence length="130" mass="14831">MGQFCRRNWGSRWSIGRWATPRDRFVRPIECIKQRLQCESGAQRNFVDALEVSRTSDDVSVTRLKRQVSGWTRKLPSIGAGNQGRQARNHGLPPPAGRARPEAWERGRLDAQEAKDNRRCCAEPAESESR</sequence>
<name>A0ACB7P7E3_9PEZI</name>
<protein>
    <submittedName>
        <fullName evidence="1">Uncharacterized protein</fullName>
    </submittedName>
</protein>
<dbReference type="Proteomes" id="UP000724584">
    <property type="component" value="Unassembled WGS sequence"/>
</dbReference>
<evidence type="ECO:0000313" key="1">
    <source>
        <dbReference type="EMBL" id="KAH6631855.1"/>
    </source>
</evidence>
<dbReference type="EMBL" id="JAGIZQ010000004">
    <property type="protein sequence ID" value="KAH6631855.1"/>
    <property type="molecule type" value="Genomic_DNA"/>
</dbReference>
<keyword evidence="2" id="KW-1185">Reference proteome</keyword>
<gene>
    <name evidence="1" type="ORF">F5144DRAFT_233746</name>
</gene>
<reference evidence="1 2" key="1">
    <citation type="journal article" date="2021" name="Nat. Commun.">
        <title>Genetic determinants of endophytism in the Arabidopsis root mycobiome.</title>
        <authorList>
            <person name="Mesny F."/>
            <person name="Miyauchi S."/>
            <person name="Thiergart T."/>
            <person name="Pickel B."/>
            <person name="Atanasova L."/>
            <person name="Karlsson M."/>
            <person name="Huettel B."/>
            <person name="Barry K.W."/>
            <person name="Haridas S."/>
            <person name="Chen C."/>
            <person name="Bauer D."/>
            <person name="Andreopoulos W."/>
            <person name="Pangilinan J."/>
            <person name="LaButti K."/>
            <person name="Riley R."/>
            <person name="Lipzen A."/>
            <person name="Clum A."/>
            <person name="Drula E."/>
            <person name="Henrissat B."/>
            <person name="Kohler A."/>
            <person name="Grigoriev I.V."/>
            <person name="Martin F.M."/>
            <person name="Hacquard S."/>
        </authorList>
    </citation>
    <scope>NUCLEOTIDE SEQUENCE [LARGE SCALE GENOMIC DNA]</scope>
    <source>
        <strain evidence="1 2">MPI-SDFR-AT-0079</strain>
    </source>
</reference>
<comment type="caution">
    <text evidence="1">The sequence shown here is derived from an EMBL/GenBank/DDBJ whole genome shotgun (WGS) entry which is preliminary data.</text>
</comment>
<accession>A0ACB7P7E3</accession>
<proteinExistence type="predicted"/>
<organism evidence="1 2">
    <name type="scientific">Chaetomium tenue</name>
    <dbReference type="NCBI Taxonomy" id="1854479"/>
    <lineage>
        <taxon>Eukaryota</taxon>
        <taxon>Fungi</taxon>
        <taxon>Dikarya</taxon>
        <taxon>Ascomycota</taxon>
        <taxon>Pezizomycotina</taxon>
        <taxon>Sordariomycetes</taxon>
        <taxon>Sordariomycetidae</taxon>
        <taxon>Sordariales</taxon>
        <taxon>Chaetomiaceae</taxon>
        <taxon>Chaetomium</taxon>
    </lineage>
</organism>